<name>A0ACC3SJW7_9PEZI</name>
<dbReference type="EMBL" id="JAMKPW020000007">
    <property type="protein sequence ID" value="KAK8216779.1"/>
    <property type="molecule type" value="Genomic_DNA"/>
</dbReference>
<protein>
    <submittedName>
        <fullName evidence="1">Uncharacterized protein</fullName>
    </submittedName>
</protein>
<sequence>MGAQKETTQGAYPQTKLNTVKVYRHRAVYDYATVHSIFAATLVTHVSFIGTDEDGDPTPINLPMTAVLGVYDPSNPLPEDDGTDAQYFEQQEDFDRPMDVYLHGNTAMMLRRGVVKNGSVKVCLTSTKVDGVVLNYTPNGHSLNYRSAVIHGTAEIVQSAEEKHYAMHLLTNHMIPRRWSSVNPVTPAAMKSVQVIKVTIRSASAKVRAKNMGLADSLDAVTTRDDTFTGVIPVYDVLGEPVESGYTPGRPVQRHLSDWIKRRNRNEFRYANDAAQNVPEEAEKIAEQVKEMKAMQQYPLLSWFAGDELEMGRLSTDSKVKAYSSDADVQAVPHDGNHGIPLQTMSGDGDAEQARISNVIGGVAEVEAAQMVWGKHGKYFLWAAELDNTTVYVYQNYAPSTFNALSQKAALSTAGTIVAAVAKPPIAKLSDVIGRASAYCVAISCYILAYILCASSQNFATYAVGIIFYSIGQTGANILNDIIISDISSTRWRTFAISISFFPFLIIPWVAASIIDSVLSGIGWRWGIGMLGFILPTCGSFIIITLFYYQRKAKKLGIVQTKKVTFYEFFSQIDGGGLFFLCAGFAMFFLPISLAATTPSNWKTGWIIALIVLGAILLIALPLYENFFAKHPILPPHYFRNQTIVLAISIAFLDNLCFAATHTYLYTWVVVAHNYSVDKATYFTYLNGVVQALVGILIGLLIARLRRYKWILFAATVIRTLGYGVMVRLRGASNSDAELFVVQAIQGVGSGCVQMICLTAAQITRPHAEVAQISALVLLSAFLGSGVGSAVAGGVYTNYFLEALRRFMPSGTAESTIEAVYNSVVASDLPAWGSVQRVAANAAYSEVMKYISIAALAVSAPVVVLAFFMPDLKLVYVFLNFVVHVKVRADKISSDGQNLIEVPTHGTPEAEGENRVKLS</sequence>
<proteinExistence type="predicted"/>
<comment type="caution">
    <text evidence="1">The sequence shown here is derived from an EMBL/GenBank/DDBJ whole genome shotgun (WGS) entry which is preliminary data.</text>
</comment>
<reference evidence="1" key="1">
    <citation type="submission" date="2024-02" db="EMBL/GenBank/DDBJ databases">
        <title>Metagenome Assembled Genome of Zalaria obscura JY119.</title>
        <authorList>
            <person name="Vighnesh L."/>
            <person name="Jagadeeshwari U."/>
            <person name="Venkata Ramana C."/>
            <person name="Sasikala C."/>
        </authorList>
    </citation>
    <scope>NUCLEOTIDE SEQUENCE</scope>
    <source>
        <strain evidence="1">JY119</strain>
    </source>
</reference>
<gene>
    <name evidence="1" type="ORF">M8818_001742</name>
</gene>
<accession>A0ACC3SJW7</accession>
<dbReference type="Proteomes" id="UP001320706">
    <property type="component" value="Unassembled WGS sequence"/>
</dbReference>
<keyword evidence="2" id="KW-1185">Reference proteome</keyword>
<evidence type="ECO:0000313" key="1">
    <source>
        <dbReference type="EMBL" id="KAK8216779.1"/>
    </source>
</evidence>
<evidence type="ECO:0000313" key="2">
    <source>
        <dbReference type="Proteomes" id="UP001320706"/>
    </source>
</evidence>
<organism evidence="1 2">
    <name type="scientific">Zalaria obscura</name>
    <dbReference type="NCBI Taxonomy" id="2024903"/>
    <lineage>
        <taxon>Eukaryota</taxon>
        <taxon>Fungi</taxon>
        <taxon>Dikarya</taxon>
        <taxon>Ascomycota</taxon>
        <taxon>Pezizomycotina</taxon>
        <taxon>Dothideomycetes</taxon>
        <taxon>Dothideomycetidae</taxon>
        <taxon>Dothideales</taxon>
        <taxon>Zalariaceae</taxon>
        <taxon>Zalaria</taxon>
    </lineage>
</organism>